<evidence type="ECO:0000256" key="1">
    <source>
        <dbReference type="SAM" id="Coils"/>
    </source>
</evidence>
<keyword evidence="1" id="KW-0175">Coiled coil</keyword>
<proteinExistence type="predicted"/>
<keyword evidence="3" id="KW-1185">Reference proteome</keyword>
<sequence>MCVRACSHCRWAKRALVRGQCKRLLSGARRHLPLLLPLRFSSQVTGLQRNTSEVLCHSLSDRDLQIAHWKQENEALKKSHALTTGLVTSLQKDVVSKEQRIQQLKTETEKLRQESREKDSQLAYVSDRRRLFRSPTFLPPTHPQYQIIEEILQAQERQQGSEQKEAELQKEAQIKALEMEKLSSNLALLKKLLDGFQVCPHPTRREDLQLQSLAPLAPPVSGIQASLARILYSVLGWVEALESLLRNMGMDAPAGDTGPSPLPSAELPS</sequence>
<evidence type="ECO:0000313" key="2">
    <source>
        <dbReference type="Ensembl" id="ENSPTXP00000022537.1"/>
    </source>
</evidence>
<name>A0A670ZIC0_PSETE</name>
<evidence type="ECO:0000313" key="3">
    <source>
        <dbReference type="Proteomes" id="UP000472273"/>
    </source>
</evidence>
<reference evidence="2" key="2">
    <citation type="submission" date="2025-09" db="UniProtKB">
        <authorList>
            <consortium name="Ensembl"/>
        </authorList>
    </citation>
    <scope>IDENTIFICATION</scope>
</reference>
<organism evidence="2 3">
    <name type="scientific">Pseudonaja textilis</name>
    <name type="common">Eastern brown snake</name>
    <dbReference type="NCBI Taxonomy" id="8673"/>
    <lineage>
        <taxon>Eukaryota</taxon>
        <taxon>Metazoa</taxon>
        <taxon>Chordata</taxon>
        <taxon>Craniata</taxon>
        <taxon>Vertebrata</taxon>
        <taxon>Euteleostomi</taxon>
        <taxon>Lepidosauria</taxon>
        <taxon>Squamata</taxon>
        <taxon>Bifurcata</taxon>
        <taxon>Unidentata</taxon>
        <taxon>Episquamata</taxon>
        <taxon>Toxicofera</taxon>
        <taxon>Serpentes</taxon>
        <taxon>Colubroidea</taxon>
        <taxon>Elapidae</taxon>
        <taxon>Hydrophiinae</taxon>
        <taxon>Pseudonaja</taxon>
    </lineage>
</organism>
<dbReference type="AlphaFoldDB" id="A0A670ZIC0"/>
<dbReference type="Ensembl" id="ENSPTXT00000023231.1">
    <property type="protein sequence ID" value="ENSPTXP00000022537.1"/>
    <property type="gene ID" value="ENSPTXG00000015604.1"/>
</dbReference>
<feature type="coiled-coil region" evidence="1">
    <location>
        <begin position="87"/>
        <end position="121"/>
    </location>
</feature>
<dbReference type="Proteomes" id="UP000472273">
    <property type="component" value="Unplaced"/>
</dbReference>
<dbReference type="PANTHER" id="PTHR18853:SF7">
    <property type="entry name" value="FORKHEAD-ASSOCIATED DOMAIN-CONTAINING PROTEIN 1"/>
    <property type="match status" value="1"/>
</dbReference>
<accession>A0A670ZIC0</accession>
<dbReference type="PANTHER" id="PTHR18853">
    <property type="entry name" value="FORKHEAD-ASSOCIATED DOMAIN-CONTAINING PROTEIN 1-RELATED"/>
    <property type="match status" value="1"/>
</dbReference>
<protein>
    <submittedName>
        <fullName evidence="2">Uncharacterized protein</fullName>
    </submittedName>
</protein>
<reference evidence="2" key="1">
    <citation type="submission" date="2025-08" db="UniProtKB">
        <authorList>
            <consortium name="Ensembl"/>
        </authorList>
    </citation>
    <scope>IDENTIFICATION</scope>
</reference>
<dbReference type="GeneTree" id="ENSGT00940000154171"/>
<dbReference type="InterPro" id="IPR052642">
    <property type="entry name" value="CC-FHA_domain"/>
</dbReference>